<evidence type="ECO:0000256" key="6">
    <source>
        <dbReference type="RuleBase" id="RU003704"/>
    </source>
</evidence>
<dbReference type="Proteomes" id="UP000628775">
    <property type="component" value="Unassembled WGS sequence"/>
</dbReference>
<dbReference type="InterPro" id="IPR002173">
    <property type="entry name" value="Carboh/pur_kinase_PfkB_CS"/>
</dbReference>
<dbReference type="AlphaFoldDB" id="A0A8J2YI74"/>
<dbReference type="InterPro" id="IPR011611">
    <property type="entry name" value="PfkB_dom"/>
</dbReference>
<keyword evidence="5" id="KW-0067">ATP-binding</keyword>
<dbReference type="CDD" id="cd01166">
    <property type="entry name" value="KdgK"/>
    <property type="match status" value="1"/>
</dbReference>
<feature type="domain" description="Carbohydrate kinase PfkB" evidence="7">
    <location>
        <begin position="3"/>
        <end position="299"/>
    </location>
</feature>
<proteinExistence type="inferred from homology"/>
<keyword evidence="4 6" id="KW-0418">Kinase</keyword>
<comment type="similarity">
    <text evidence="1 6">Belongs to the carbohydrate kinase PfkB family.</text>
</comment>
<keyword evidence="2 6" id="KW-0808">Transferase</keyword>
<evidence type="ECO:0000256" key="4">
    <source>
        <dbReference type="ARBA" id="ARBA00022777"/>
    </source>
</evidence>
<evidence type="ECO:0000259" key="7">
    <source>
        <dbReference type="Pfam" id="PF00294"/>
    </source>
</evidence>
<keyword evidence="3" id="KW-0547">Nucleotide-binding</keyword>
<accession>A0A8J2YI74</accession>
<dbReference type="InterPro" id="IPR050306">
    <property type="entry name" value="PfkB_Carbo_kinase"/>
</dbReference>
<keyword evidence="9" id="KW-1185">Reference proteome</keyword>
<dbReference type="InterPro" id="IPR002139">
    <property type="entry name" value="Ribo/fructo_kinase"/>
</dbReference>
<evidence type="ECO:0000256" key="5">
    <source>
        <dbReference type="ARBA" id="ARBA00022840"/>
    </source>
</evidence>
<dbReference type="RefSeq" id="WP_188694114.1">
    <property type="nucleotide sequence ID" value="NZ_BMIR01000010.1"/>
</dbReference>
<dbReference type="Gene3D" id="3.40.1190.20">
    <property type="match status" value="1"/>
</dbReference>
<protein>
    <submittedName>
        <fullName evidence="8">2-dehydro-3-deoxygluconokinase</fullName>
    </submittedName>
</protein>
<evidence type="ECO:0000256" key="3">
    <source>
        <dbReference type="ARBA" id="ARBA00022741"/>
    </source>
</evidence>
<dbReference type="PANTHER" id="PTHR43085">
    <property type="entry name" value="HEXOKINASE FAMILY MEMBER"/>
    <property type="match status" value="1"/>
</dbReference>
<gene>
    <name evidence="8" type="primary">kdgK</name>
    <name evidence="8" type="ORF">GCM10011391_23930</name>
</gene>
<sequence length="317" mass="34612">MDVITLGETMVLLTPETIGPMRYASTFTAKVAGAETNVAIGLARLGHQVGWLSRLGKDEFGKKILAFIRGEGVDISRVTFDPQASTGLYFKELITEEEIAVHYYRKDSAASHLSPNDLDEAYIASATYLHLTGITPALSDSCRDTVFAAIDWAKRSGVTVVFDPNLRRKLWSDQKAKETLLAISAQADILLPGLDEAHFLFGELETEQLVERFQEQGAKRVILKLGAKGAYYKTEDESGYVEGFPVRKVLDPVGAGDGFAAGLLSGLLDQLPFKEAVKRAAAVGALVTMVPGDVEGLPDRERMEAFINHQQHADVNR</sequence>
<dbReference type="GO" id="GO:0008865">
    <property type="term" value="F:fructokinase activity"/>
    <property type="evidence" value="ECO:0007669"/>
    <property type="project" value="UniProtKB-ARBA"/>
</dbReference>
<dbReference type="Pfam" id="PF00294">
    <property type="entry name" value="PfkB"/>
    <property type="match status" value="1"/>
</dbReference>
<evidence type="ECO:0000313" key="9">
    <source>
        <dbReference type="Proteomes" id="UP000628775"/>
    </source>
</evidence>
<dbReference type="SUPFAM" id="SSF53613">
    <property type="entry name" value="Ribokinase-like"/>
    <property type="match status" value="1"/>
</dbReference>
<evidence type="ECO:0000256" key="2">
    <source>
        <dbReference type="ARBA" id="ARBA00022679"/>
    </source>
</evidence>
<comment type="caution">
    <text evidence="8">The sequence shown here is derived from an EMBL/GenBank/DDBJ whole genome shotgun (WGS) entry which is preliminary data.</text>
</comment>
<dbReference type="PANTHER" id="PTHR43085:SF1">
    <property type="entry name" value="PSEUDOURIDINE KINASE-RELATED"/>
    <property type="match status" value="1"/>
</dbReference>
<dbReference type="InterPro" id="IPR029056">
    <property type="entry name" value="Ribokinase-like"/>
</dbReference>
<reference evidence="8" key="1">
    <citation type="journal article" date="2014" name="Int. J. Syst. Evol. Microbiol.">
        <title>Complete genome sequence of Corynebacterium casei LMG S-19264T (=DSM 44701T), isolated from a smear-ripened cheese.</title>
        <authorList>
            <consortium name="US DOE Joint Genome Institute (JGI-PGF)"/>
            <person name="Walter F."/>
            <person name="Albersmeier A."/>
            <person name="Kalinowski J."/>
            <person name="Ruckert C."/>
        </authorList>
    </citation>
    <scope>NUCLEOTIDE SEQUENCE</scope>
    <source>
        <strain evidence="8">CGMCC 1.15371</strain>
    </source>
</reference>
<name>A0A8J2YI74_9BACL</name>
<reference evidence="8" key="2">
    <citation type="submission" date="2020-09" db="EMBL/GenBank/DDBJ databases">
        <authorList>
            <person name="Sun Q."/>
            <person name="Zhou Y."/>
        </authorList>
    </citation>
    <scope>NUCLEOTIDE SEQUENCE</scope>
    <source>
        <strain evidence="8">CGMCC 1.15371</strain>
    </source>
</reference>
<evidence type="ECO:0000313" key="8">
    <source>
        <dbReference type="EMBL" id="GGE44367.1"/>
    </source>
</evidence>
<dbReference type="EMBL" id="BMIR01000010">
    <property type="protein sequence ID" value="GGE44367.1"/>
    <property type="molecule type" value="Genomic_DNA"/>
</dbReference>
<dbReference type="PRINTS" id="PR00990">
    <property type="entry name" value="RIBOKINASE"/>
</dbReference>
<dbReference type="GO" id="GO:0005524">
    <property type="term" value="F:ATP binding"/>
    <property type="evidence" value="ECO:0007669"/>
    <property type="project" value="UniProtKB-KW"/>
</dbReference>
<evidence type="ECO:0000256" key="1">
    <source>
        <dbReference type="ARBA" id="ARBA00010688"/>
    </source>
</evidence>
<dbReference type="PROSITE" id="PS00584">
    <property type="entry name" value="PFKB_KINASES_2"/>
    <property type="match status" value="1"/>
</dbReference>
<organism evidence="8 9">
    <name type="scientific">Pullulanibacillus camelliae</name>
    <dbReference type="NCBI Taxonomy" id="1707096"/>
    <lineage>
        <taxon>Bacteria</taxon>
        <taxon>Bacillati</taxon>
        <taxon>Bacillota</taxon>
        <taxon>Bacilli</taxon>
        <taxon>Bacillales</taxon>
        <taxon>Sporolactobacillaceae</taxon>
        <taxon>Pullulanibacillus</taxon>
    </lineage>
</organism>
<dbReference type="GO" id="GO:0006000">
    <property type="term" value="P:fructose metabolic process"/>
    <property type="evidence" value="ECO:0007669"/>
    <property type="project" value="UniProtKB-ARBA"/>
</dbReference>